<sequence length="262" mass="29000">MCVVLLNFTSACISLYRGRDELVGWESRRTSWLVSVVSGGLAIWVVFAAANPDRHLHLTVTAAKALSVFCIKVSGWITDHLQRRKYSDLWNIGCVRLLYWWKVATLAVALPTATMMEVAVFGCHRATAKNIQTPGTKCYRITAAGAPAEWIYALTTVSWSLSLAFDIYITPIIGQAKSKQDLEEANLLAPDGYSPYSVLSPHDTDFEKADTEASANTDSSRFQTKEHDIFKPTAWEAQSDDSHEDGEAEQDLGLIGKPRDVV</sequence>
<dbReference type="GeneID" id="27336438"/>
<name>A0A0D1YB00_9EURO</name>
<feature type="transmembrane region" description="Helical" evidence="2">
    <location>
        <begin position="89"/>
        <end position="110"/>
    </location>
</feature>
<organism evidence="3 4">
    <name type="scientific">Exophiala spinifera</name>
    <dbReference type="NCBI Taxonomy" id="91928"/>
    <lineage>
        <taxon>Eukaryota</taxon>
        <taxon>Fungi</taxon>
        <taxon>Dikarya</taxon>
        <taxon>Ascomycota</taxon>
        <taxon>Pezizomycotina</taxon>
        <taxon>Eurotiomycetes</taxon>
        <taxon>Chaetothyriomycetidae</taxon>
        <taxon>Chaetothyriales</taxon>
        <taxon>Herpotrichiellaceae</taxon>
        <taxon>Exophiala</taxon>
    </lineage>
</organism>
<dbReference type="OrthoDB" id="4141992at2759"/>
<protein>
    <submittedName>
        <fullName evidence="3">Uncharacterized protein</fullName>
    </submittedName>
</protein>
<accession>A0A0D1YB00</accession>
<feature type="region of interest" description="Disordered" evidence="1">
    <location>
        <begin position="207"/>
        <end position="262"/>
    </location>
</feature>
<reference evidence="3 4" key="1">
    <citation type="submission" date="2015-01" db="EMBL/GenBank/DDBJ databases">
        <title>The Genome Sequence of Exophiala spinifera CBS89968.</title>
        <authorList>
            <consortium name="The Broad Institute Genomics Platform"/>
            <person name="Cuomo C."/>
            <person name="de Hoog S."/>
            <person name="Gorbushina A."/>
            <person name="Stielow B."/>
            <person name="Teixiera M."/>
            <person name="Abouelleil A."/>
            <person name="Chapman S.B."/>
            <person name="Priest M."/>
            <person name="Young S.K."/>
            <person name="Wortman J."/>
            <person name="Nusbaum C."/>
            <person name="Birren B."/>
        </authorList>
    </citation>
    <scope>NUCLEOTIDE SEQUENCE [LARGE SCALE GENOMIC DNA]</scope>
    <source>
        <strain evidence="3 4">CBS 89968</strain>
    </source>
</reference>
<feature type="compositionally biased region" description="Acidic residues" evidence="1">
    <location>
        <begin position="238"/>
        <end position="250"/>
    </location>
</feature>
<keyword evidence="4" id="KW-1185">Reference proteome</keyword>
<feature type="transmembrane region" description="Helical" evidence="2">
    <location>
        <begin position="56"/>
        <end position="77"/>
    </location>
</feature>
<keyword evidence="2" id="KW-1133">Transmembrane helix</keyword>
<dbReference type="RefSeq" id="XP_016232297.1">
    <property type="nucleotide sequence ID" value="XM_016383674.1"/>
</dbReference>
<proteinExistence type="predicted"/>
<dbReference type="Proteomes" id="UP000053328">
    <property type="component" value="Unassembled WGS sequence"/>
</dbReference>
<feature type="transmembrane region" description="Helical" evidence="2">
    <location>
        <begin position="32"/>
        <end position="50"/>
    </location>
</feature>
<feature type="compositionally biased region" description="Polar residues" evidence="1">
    <location>
        <begin position="213"/>
        <end position="222"/>
    </location>
</feature>
<evidence type="ECO:0000256" key="1">
    <source>
        <dbReference type="SAM" id="MobiDB-lite"/>
    </source>
</evidence>
<dbReference type="VEuPathDB" id="FungiDB:PV08_09355"/>
<evidence type="ECO:0000256" key="2">
    <source>
        <dbReference type="SAM" id="Phobius"/>
    </source>
</evidence>
<dbReference type="AlphaFoldDB" id="A0A0D1YB00"/>
<keyword evidence="2" id="KW-0812">Transmembrane</keyword>
<gene>
    <name evidence="3" type="ORF">PV08_09355</name>
</gene>
<dbReference type="EMBL" id="KN847498">
    <property type="protein sequence ID" value="KIW12081.1"/>
    <property type="molecule type" value="Genomic_DNA"/>
</dbReference>
<evidence type="ECO:0000313" key="3">
    <source>
        <dbReference type="EMBL" id="KIW12081.1"/>
    </source>
</evidence>
<keyword evidence="2" id="KW-0472">Membrane</keyword>
<dbReference type="HOGENOM" id="CLU_054587_0_0_1"/>
<evidence type="ECO:0000313" key="4">
    <source>
        <dbReference type="Proteomes" id="UP000053328"/>
    </source>
</evidence>